<reference evidence="2" key="1">
    <citation type="submission" date="2010-04" db="EMBL/GenBank/DDBJ databases">
        <title>Complete sequence of Methanocaldococcus infernus ME.</title>
        <authorList>
            <consortium name="US DOE Joint Genome Institute"/>
            <person name="Lucas S."/>
            <person name="Copeland A."/>
            <person name="Lapidus A."/>
            <person name="Cheng J.-F."/>
            <person name="Bruce D."/>
            <person name="Goodwin L."/>
            <person name="Pitluck S."/>
            <person name="Munk A.C."/>
            <person name="Detter J.C."/>
            <person name="Han C."/>
            <person name="Tapia R."/>
            <person name="Land M."/>
            <person name="Hauser L."/>
            <person name="Kyrpides N."/>
            <person name="Mikhailova N."/>
            <person name="Sieprawska-Lupa M."/>
            <person name="Whitman W.B."/>
            <person name="Woyke T."/>
        </authorList>
    </citation>
    <scope>NUCLEOTIDE SEQUENCE [LARGE SCALE GENOMIC DNA]</scope>
    <source>
        <strain evidence="2">ME</strain>
    </source>
</reference>
<feature type="domain" description="4-vinyl reductase 4VR" evidence="1">
    <location>
        <begin position="108"/>
        <end position="169"/>
    </location>
</feature>
<protein>
    <submittedName>
        <fullName evidence="2">4-vinyl reductase 4VR</fullName>
    </submittedName>
</protein>
<dbReference type="GeneID" id="9131359"/>
<accession>D5VR24</accession>
<dbReference type="PANTHER" id="PTHR35090">
    <property type="entry name" value="DNA-DIRECTED RNA POLYMERASE SUBUNIT I"/>
    <property type="match status" value="1"/>
</dbReference>
<dbReference type="Gene3D" id="3.30.1380.20">
    <property type="entry name" value="Trafficking protein particle complex subunit 3"/>
    <property type="match status" value="1"/>
</dbReference>
<dbReference type="InterPro" id="IPR004096">
    <property type="entry name" value="V4R"/>
</dbReference>
<dbReference type="EMBL" id="CP002009">
    <property type="protein sequence ID" value="ADG13027.1"/>
    <property type="molecule type" value="Genomic_DNA"/>
</dbReference>
<sequence length="172" mass="19403">MKLILTAETAKQLSKTEESKEIPDDEKLIKKSIELLLKGESKKKVPVEFFKVMVYIAIKKMLEYGNAITFYEIGYEFGKHLDIKDLNDLKEFFEKANLGELEVVSEDPLILKVNNCTLCSNLEFDEPICYLDAGILAGALENILNSVVVVDEFECMATGGDACYFKVEVVKD</sequence>
<gene>
    <name evidence="2" type="ordered locus">Metin_0357</name>
</gene>
<dbReference type="SMART" id="SM00989">
    <property type="entry name" value="V4R"/>
    <property type="match status" value="1"/>
</dbReference>
<dbReference type="SUPFAM" id="SSF111126">
    <property type="entry name" value="Ligand-binding domain in the NO signalling and Golgi transport"/>
    <property type="match status" value="1"/>
</dbReference>
<evidence type="ECO:0000313" key="3">
    <source>
        <dbReference type="Proteomes" id="UP000002061"/>
    </source>
</evidence>
<dbReference type="RefSeq" id="WP_013099773.1">
    <property type="nucleotide sequence ID" value="NC_014122.1"/>
</dbReference>
<dbReference type="Pfam" id="PF02830">
    <property type="entry name" value="V4R"/>
    <property type="match status" value="1"/>
</dbReference>
<dbReference type="AlphaFoldDB" id="D5VR24"/>
<proteinExistence type="predicted"/>
<dbReference type="eggNOG" id="arCOG01688">
    <property type="taxonomic scope" value="Archaea"/>
</dbReference>
<dbReference type="Proteomes" id="UP000002061">
    <property type="component" value="Chromosome"/>
</dbReference>
<dbReference type="OrthoDB" id="371687at2157"/>
<dbReference type="KEGG" id="mif:Metin_0357"/>
<dbReference type="PANTHER" id="PTHR35090:SF2">
    <property type="entry name" value="ARSR FAMILY TRANSCRIPTIONAL REGULATOR"/>
    <property type="match status" value="1"/>
</dbReference>
<evidence type="ECO:0000313" key="2">
    <source>
        <dbReference type="EMBL" id="ADG13027.1"/>
    </source>
</evidence>
<dbReference type="InterPro" id="IPR024096">
    <property type="entry name" value="NO_sig/Golgi_transp_ligand-bd"/>
</dbReference>
<name>D5VR24_METIM</name>
<organism evidence="2 3">
    <name type="scientific">Methanocaldococcus infernus (strain DSM 11812 / JCM 15783 / ME)</name>
    <dbReference type="NCBI Taxonomy" id="573063"/>
    <lineage>
        <taxon>Archaea</taxon>
        <taxon>Methanobacteriati</taxon>
        <taxon>Methanobacteriota</taxon>
        <taxon>Methanomada group</taxon>
        <taxon>Methanococci</taxon>
        <taxon>Methanococcales</taxon>
        <taxon>Methanocaldococcaceae</taxon>
        <taxon>Methanocaldococcus</taxon>
    </lineage>
</organism>
<evidence type="ECO:0000259" key="1">
    <source>
        <dbReference type="SMART" id="SM00989"/>
    </source>
</evidence>
<keyword evidence="3" id="KW-1185">Reference proteome</keyword>
<dbReference type="HOGENOM" id="CLU_1551833_0_0_2"/>
<dbReference type="STRING" id="573063.Metin_0357"/>